<accession>A0A7V3YGJ3</accession>
<dbReference type="Gene3D" id="2.40.50.140">
    <property type="entry name" value="Nucleic acid-binding proteins"/>
    <property type="match status" value="1"/>
</dbReference>
<sequence>MSSVRVEKLYKRFGHVEAVKGISFEVKEGEFTVLLGPSGCGKTTTLRCIAGLEQPDGGRIYFDDEDVTPLSPAARNIAFVFQLYALYPHLTAYDNIAFPLRAEGLPKQEIRQRVEEVVRLLQIEDILHLKPRKLTSGQKQRVALARAIVRRPRVFLLDEPLSNIDAKLREVTRAELKKLQKSLRATTIYVTHDQVEAMTMADKIVVMNFGDIQQIGSPHEVYHYPANLFVARFIGSPGMNFIPGKVEEREGSLGVVIDSSYFLPLGEEQRMALQRLSPPVRQVVLGVRPENILVVQEAEKVLDGEVYVFEPLGVQNVVTFRVLGYLLKALLPGDRVLRVGERVALGFREVRVFNAETEKLIA</sequence>
<dbReference type="EMBL" id="DTFV01000068">
    <property type="protein sequence ID" value="HGI30636.1"/>
    <property type="molecule type" value="Genomic_DNA"/>
</dbReference>
<keyword evidence="5" id="KW-1278">Translocase</keyword>
<dbReference type="InterPro" id="IPR008995">
    <property type="entry name" value="Mo/tungstate-bd_C_term_dom"/>
</dbReference>
<dbReference type="InterPro" id="IPR012340">
    <property type="entry name" value="NA-bd_OB-fold"/>
</dbReference>
<organism evidence="8">
    <name type="scientific">Candidatus Caldatribacterium californiense</name>
    <dbReference type="NCBI Taxonomy" id="1454726"/>
    <lineage>
        <taxon>Bacteria</taxon>
        <taxon>Pseudomonadati</taxon>
        <taxon>Atribacterota</taxon>
        <taxon>Atribacteria</taxon>
        <taxon>Atribacterales</taxon>
        <taxon>Candidatus Caldatribacteriaceae</taxon>
        <taxon>Candidatus Caldatribacterium</taxon>
    </lineage>
</organism>
<dbReference type="GO" id="GO:0016887">
    <property type="term" value="F:ATP hydrolysis activity"/>
    <property type="evidence" value="ECO:0007669"/>
    <property type="project" value="InterPro"/>
</dbReference>
<dbReference type="Gene3D" id="3.40.50.300">
    <property type="entry name" value="P-loop containing nucleotide triphosphate hydrolases"/>
    <property type="match status" value="1"/>
</dbReference>
<comment type="caution">
    <text evidence="8">The sequence shown here is derived from an EMBL/GenBank/DDBJ whole genome shotgun (WGS) entry which is preliminary data.</text>
</comment>
<protein>
    <submittedName>
        <fullName evidence="8">ABC transporter ATP-binding protein</fullName>
    </submittedName>
</protein>
<dbReference type="InterPro" id="IPR003593">
    <property type="entry name" value="AAA+_ATPase"/>
</dbReference>
<dbReference type="AlphaFoldDB" id="A0A7V3YGJ3"/>
<reference evidence="8" key="1">
    <citation type="journal article" date="2020" name="mSystems">
        <title>Genome- and Community-Level Interaction Insights into Carbon Utilization and Element Cycling Functions of Hydrothermarchaeota in Hydrothermal Sediment.</title>
        <authorList>
            <person name="Zhou Z."/>
            <person name="Liu Y."/>
            <person name="Xu W."/>
            <person name="Pan J."/>
            <person name="Luo Z.H."/>
            <person name="Li M."/>
        </authorList>
    </citation>
    <scope>NUCLEOTIDE SEQUENCE [LARGE SCALE GENOMIC DNA]</scope>
    <source>
        <strain evidence="8">SpSt-747</strain>
    </source>
</reference>
<dbReference type="GO" id="GO:0140359">
    <property type="term" value="F:ABC-type transporter activity"/>
    <property type="evidence" value="ECO:0007669"/>
    <property type="project" value="InterPro"/>
</dbReference>
<evidence type="ECO:0000256" key="3">
    <source>
        <dbReference type="ARBA" id="ARBA00022741"/>
    </source>
</evidence>
<dbReference type="Gene3D" id="2.40.50.100">
    <property type="match status" value="1"/>
</dbReference>
<dbReference type="InterPro" id="IPR047641">
    <property type="entry name" value="ABC_transpr_MalK/UgpC-like"/>
</dbReference>
<evidence type="ECO:0000256" key="6">
    <source>
        <dbReference type="ARBA" id="ARBA00023136"/>
    </source>
</evidence>
<dbReference type="FunFam" id="3.40.50.300:FF:000042">
    <property type="entry name" value="Maltose/maltodextrin ABC transporter, ATP-binding protein"/>
    <property type="match status" value="1"/>
</dbReference>
<keyword evidence="3" id="KW-0547">Nucleotide-binding</keyword>
<feature type="domain" description="ABC transporter" evidence="7">
    <location>
        <begin position="4"/>
        <end position="234"/>
    </location>
</feature>
<keyword evidence="6" id="KW-0472">Membrane</keyword>
<dbReference type="SUPFAM" id="SSF52540">
    <property type="entry name" value="P-loop containing nucleoside triphosphate hydrolases"/>
    <property type="match status" value="1"/>
</dbReference>
<dbReference type="SMART" id="SM00382">
    <property type="entry name" value="AAA"/>
    <property type="match status" value="1"/>
</dbReference>
<evidence type="ECO:0000259" key="7">
    <source>
        <dbReference type="PROSITE" id="PS50893"/>
    </source>
</evidence>
<keyword evidence="1" id="KW-0813">Transport</keyword>
<dbReference type="SUPFAM" id="SSF50331">
    <property type="entry name" value="MOP-like"/>
    <property type="match status" value="1"/>
</dbReference>
<dbReference type="InterPro" id="IPR015855">
    <property type="entry name" value="ABC_transpr_MalK-like"/>
</dbReference>
<evidence type="ECO:0000256" key="2">
    <source>
        <dbReference type="ARBA" id="ARBA00022475"/>
    </source>
</evidence>
<dbReference type="PANTHER" id="PTHR43875:SF15">
    <property type="entry name" value="TREHALOSE IMPORT ATP-BINDING PROTEIN SUGC"/>
    <property type="match status" value="1"/>
</dbReference>
<dbReference type="Pfam" id="PF17912">
    <property type="entry name" value="OB_MalK"/>
    <property type="match status" value="1"/>
</dbReference>
<dbReference type="InterPro" id="IPR027417">
    <property type="entry name" value="P-loop_NTPase"/>
</dbReference>
<dbReference type="CDD" id="cd03301">
    <property type="entry name" value="ABC_MalK_N"/>
    <property type="match status" value="1"/>
</dbReference>
<evidence type="ECO:0000256" key="5">
    <source>
        <dbReference type="ARBA" id="ARBA00022967"/>
    </source>
</evidence>
<dbReference type="Pfam" id="PF00005">
    <property type="entry name" value="ABC_tran"/>
    <property type="match status" value="1"/>
</dbReference>
<evidence type="ECO:0000256" key="1">
    <source>
        <dbReference type="ARBA" id="ARBA00022448"/>
    </source>
</evidence>
<dbReference type="GO" id="GO:0008643">
    <property type="term" value="P:carbohydrate transport"/>
    <property type="evidence" value="ECO:0007669"/>
    <property type="project" value="InterPro"/>
</dbReference>
<dbReference type="PROSITE" id="PS50893">
    <property type="entry name" value="ABC_TRANSPORTER_2"/>
    <property type="match status" value="1"/>
</dbReference>
<dbReference type="GO" id="GO:0055052">
    <property type="term" value="C:ATP-binding cassette (ABC) transporter complex, substrate-binding subunit-containing"/>
    <property type="evidence" value="ECO:0007669"/>
    <property type="project" value="TreeGrafter"/>
</dbReference>
<name>A0A7V3YGJ3_9BACT</name>
<dbReference type="InterPro" id="IPR003439">
    <property type="entry name" value="ABC_transporter-like_ATP-bd"/>
</dbReference>
<dbReference type="PANTHER" id="PTHR43875">
    <property type="entry name" value="MALTODEXTRIN IMPORT ATP-BINDING PROTEIN MSMX"/>
    <property type="match status" value="1"/>
</dbReference>
<dbReference type="GO" id="GO:0005524">
    <property type="term" value="F:ATP binding"/>
    <property type="evidence" value="ECO:0007669"/>
    <property type="project" value="UniProtKB-KW"/>
</dbReference>
<keyword evidence="2" id="KW-1003">Cell membrane</keyword>
<dbReference type="InterPro" id="IPR040582">
    <property type="entry name" value="OB_MalK-like"/>
</dbReference>
<gene>
    <name evidence="8" type="ORF">ENV30_04925</name>
</gene>
<keyword evidence="4 8" id="KW-0067">ATP-binding</keyword>
<evidence type="ECO:0000256" key="4">
    <source>
        <dbReference type="ARBA" id="ARBA00022840"/>
    </source>
</evidence>
<proteinExistence type="predicted"/>
<evidence type="ECO:0000313" key="8">
    <source>
        <dbReference type="EMBL" id="HGI30636.1"/>
    </source>
</evidence>